<dbReference type="PANTHER" id="PTHR47960">
    <property type="entry name" value="DEAD-BOX ATP-DEPENDENT RNA HELICASE 50"/>
    <property type="match status" value="1"/>
</dbReference>
<evidence type="ECO:0000259" key="6">
    <source>
        <dbReference type="PROSITE" id="PS51194"/>
    </source>
</evidence>
<keyword evidence="1" id="KW-0547">Nucleotide-binding</keyword>
<name>A0AA38LD75_TAXCH</name>
<sequence length="212" mass="23794">VLNVCRAISRAGMPFRSMVVTGGFKWKTQRENLEKGTDILIATPGRFCFLLQEEEMQLSNLFSIVLDEVDILFDDEDFSLALDKLMSSAPLVAQYLFVTATLPLDVHNKLLEKFPDCKAILGPRLHRTCSGLEERALTFINVDHVVLFDFPRDPSEYVRRVGRTARGAGGRGKAFVFVVGKQVSAQPQRIIDRNEKGQPLHVFAMGLIVARE</sequence>
<dbReference type="Pfam" id="PF00270">
    <property type="entry name" value="DEAD"/>
    <property type="match status" value="1"/>
</dbReference>
<evidence type="ECO:0000256" key="3">
    <source>
        <dbReference type="ARBA" id="ARBA00022806"/>
    </source>
</evidence>
<protein>
    <submittedName>
        <fullName evidence="7">Uncharacterized protein</fullName>
    </submittedName>
</protein>
<dbReference type="InterPro" id="IPR027417">
    <property type="entry name" value="P-loop_NTPase"/>
</dbReference>
<reference evidence="7 8" key="1">
    <citation type="journal article" date="2021" name="Nat. Plants">
        <title>The Taxus genome provides insights into paclitaxel biosynthesis.</title>
        <authorList>
            <person name="Xiong X."/>
            <person name="Gou J."/>
            <person name="Liao Q."/>
            <person name="Li Y."/>
            <person name="Zhou Q."/>
            <person name="Bi G."/>
            <person name="Li C."/>
            <person name="Du R."/>
            <person name="Wang X."/>
            <person name="Sun T."/>
            <person name="Guo L."/>
            <person name="Liang H."/>
            <person name="Lu P."/>
            <person name="Wu Y."/>
            <person name="Zhang Z."/>
            <person name="Ro D.K."/>
            <person name="Shang Y."/>
            <person name="Huang S."/>
            <person name="Yan J."/>
        </authorList>
    </citation>
    <scope>NUCLEOTIDE SEQUENCE [LARGE SCALE GENOMIC DNA]</scope>
    <source>
        <strain evidence="7">Ta-2019</strain>
    </source>
</reference>
<dbReference type="InterPro" id="IPR001650">
    <property type="entry name" value="Helicase_C-like"/>
</dbReference>
<evidence type="ECO:0000313" key="7">
    <source>
        <dbReference type="EMBL" id="KAH9319596.1"/>
    </source>
</evidence>
<proteinExistence type="predicted"/>
<evidence type="ECO:0000259" key="5">
    <source>
        <dbReference type="PROSITE" id="PS51192"/>
    </source>
</evidence>
<dbReference type="SUPFAM" id="SSF52540">
    <property type="entry name" value="P-loop containing nucleoside triphosphate hydrolases"/>
    <property type="match status" value="1"/>
</dbReference>
<dbReference type="AlphaFoldDB" id="A0AA38LD75"/>
<evidence type="ECO:0000256" key="2">
    <source>
        <dbReference type="ARBA" id="ARBA00022801"/>
    </source>
</evidence>
<keyword evidence="3" id="KW-0347">Helicase</keyword>
<evidence type="ECO:0000313" key="8">
    <source>
        <dbReference type="Proteomes" id="UP000824469"/>
    </source>
</evidence>
<organism evidence="7 8">
    <name type="scientific">Taxus chinensis</name>
    <name type="common">Chinese yew</name>
    <name type="synonym">Taxus wallichiana var. chinensis</name>
    <dbReference type="NCBI Taxonomy" id="29808"/>
    <lineage>
        <taxon>Eukaryota</taxon>
        <taxon>Viridiplantae</taxon>
        <taxon>Streptophyta</taxon>
        <taxon>Embryophyta</taxon>
        <taxon>Tracheophyta</taxon>
        <taxon>Spermatophyta</taxon>
        <taxon>Pinopsida</taxon>
        <taxon>Pinidae</taxon>
        <taxon>Conifers II</taxon>
        <taxon>Cupressales</taxon>
        <taxon>Taxaceae</taxon>
        <taxon>Taxus</taxon>
    </lineage>
</organism>
<dbReference type="InterPro" id="IPR011545">
    <property type="entry name" value="DEAD/DEAH_box_helicase_dom"/>
</dbReference>
<gene>
    <name evidence="7" type="ORF">KI387_021365</name>
</gene>
<dbReference type="EMBL" id="JAHRHJ020000004">
    <property type="protein sequence ID" value="KAH9319596.1"/>
    <property type="molecule type" value="Genomic_DNA"/>
</dbReference>
<feature type="domain" description="Helicase C-terminal" evidence="6">
    <location>
        <begin position="25"/>
        <end position="208"/>
    </location>
</feature>
<comment type="caution">
    <text evidence="7">The sequence shown here is derived from an EMBL/GenBank/DDBJ whole genome shotgun (WGS) entry which is preliminary data.</text>
</comment>
<dbReference type="PROSITE" id="PS51194">
    <property type="entry name" value="HELICASE_CTER"/>
    <property type="match status" value="1"/>
</dbReference>
<dbReference type="Gene3D" id="3.40.50.300">
    <property type="entry name" value="P-loop containing nucleotide triphosphate hydrolases"/>
    <property type="match status" value="2"/>
</dbReference>
<accession>A0AA38LD75</accession>
<keyword evidence="2" id="KW-0378">Hydrolase</keyword>
<feature type="domain" description="Helicase ATP-binding" evidence="5">
    <location>
        <begin position="1"/>
        <end position="120"/>
    </location>
</feature>
<dbReference type="PROSITE" id="PS51192">
    <property type="entry name" value="HELICASE_ATP_BIND_1"/>
    <property type="match status" value="1"/>
</dbReference>
<feature type="non-terminal residue" evidence="7">
    <location>
        <position position="1"/>
    </location>
</feature>
<dbReference type="GO" id="GO:0003676">
    <property type="term" value="F:nucleic acid binding"/>
    <property type="evidence" value="ECO:0007669"/>
    <property type="project" value="InterPro"/>
</dbReference>
<evidence type="ECO:0000256" key="4">
    <source>
        <dbReference type="ARBA" id="ARBA00022840"/>
    </source>
</evidence>
<dbReference type="GO" id="GO:0016787">
    <property type="term" value="F:hydrolase activity"/>
    <property type="evidence" value="ECO:0007669"/>
    <property type="project" value="UniProtKB-KW"/>
</dbReference>
<dbReference type="GO" id="GO:0004386">
    <property type="term" value="F:helicase activity"/>
    <property type="evidence" value="ECO:0007669"/>
    <property type="project" value="UniProtKB-KW"/>
</dbReference>
<keyword evidence="4" id="KW-0067">ATP-binding</keyword>
<evidence type="ECO:0000256" key="1">
    <source>
        <dbReference type="ARBA" id="ARBA00022741"/>
    </source>
</evidence>
<dbReference type="InterPro" id="IPR014001">
    <property type="entry name" value="Helicase_ATP-bd"/>
</dbReference>
<keyword evidence="8" id="KW-1185">Reference proteome</keyword>
<dbReference type="GO" id="GO:0005524">
    <property type="term" value="F:ATP binding"/>
    <property type="evidence" value="ECO:0007669"/>
    <property type="project" value="UniProtKB-KW"/>
</dbReference>
<dbReference type="Proteomes" id="UP000824469">
    <property type="component" value="Unassembled WGS sequence"/>
</dbReference>